<evidence type="ECO:0000313" key="3">
    <source>
        <dbReference type="Proteomes" id="UP000217348"/>
    </source>
</evidence>
<dbReference type="Proteomes" id="UP000217348">
    <property type="component" value="Chromosome"/>
</dbReference>
<accession>A0A250G133</accession>
<organism evidence="2 3">
    <name type="scientific">Capnocytophaga stomatis</name>
    <dbReference type="NCBI Taxonomy" id="1848904"/>
    <lineage>
        <taxon>Bacteria</taxon>
        <taxon>Pseudomonadati</taxon>
        <taxon>Bacteroidota</taxon>
        <taxon>Flavobacteriia</taxon>
        <taxon>Flavobacteriales</taxon>
        <taxon>Flavobacteriaceae</taxon>
        <taxon>Capnocytophaga</taxon>
    </lineage>
</organism>
<protein>
    <submittedName>
        <fullName evidence="2">Uncharacterized protein</fullName>
    </submittedName>
</protein>
<keyword evidence="1" id="KW-0812">Transmembrane</keyword>
<gene>
    <name evidence="2" type="ORF">CGC58_09555</name>
</gene>
<keyword evidence="1" id="KW-1133">Transmembrane helix</keyword>
<sequence length="86" mass="10210">MRFFVFFGVGWYHFREPTQMVCRRVSKQWFQHIKKAPKGLFYKGFSSFGAYCLVSITVGLQYGAFWLKNLSVELRIITVVAHFFCR</sequence>
<dbReference type="AlphaFoldDB" id="A0A250G133"/>
<dbReference type="EMBL" id="CP022387">
    <property type="protein sequence ID" value="ATA89946.1"/>
    <property type="molecule type" value="Genomic_DNA"/>
</dbReference>
<proteinExistence type="predicted"/>
<name>A0A250G133_9FLAO</name>
<evidence type="ECO:0000256" key="1">
    <source>
        <dbReference type="SAM" id="Phobius"/>
    </source>
</evidence>
<evidence type="ECO:0000313" key="2">
    <source>
        <dbReference type="EMBL" id="ATA89946.1"/>
    </source>
</evidence>
<feature type="transmembrane region" description="Helical" evidence="1">
    <location>
        <begin position="48"/>
        <end position="67"/>
    </location>
</feature>
<keyword evidence="1" id="KW-0472">Membrane</keyword>
<reference evidence="3" key="1">
    <citation type="submission" date="2017-06" db="EMBL/GenBank/DDBJ databases">
        <title>Capnocytophaga spp. assemblies.</title>
        <authorList>
            <person name="Gulvik C.A."/>
        </authorList>
    </citation>
    <scope>NUCLEOTIDE SEQUENCE [LARGE SCALE GENOMIC DNA]</scope>
    <source>
        <strain evidence="3">H2177</strain>
    </source>
</reference>
<dbReference type="KEGG" id="csto:CGC58_09555"/>